<name>A0A3S5AC08_9PLAT</name>
<sequence>MHGRYGKSDDAVVKSALKASLKQSSSKLKCSIPIGKPGMMLLSRLLWRHFGRTTPANRHSLQMPGLARILPTRLLPAYMFIDSCKGYKLKSMNGQMRA</sequence>
<comment type="caution">
    <text evidence="1">The sequence shown here is derived from an EMBL/GenBank/DDBJ whole genome shotgun (WGS) entry which is preliminary data.</text>
</comment>
<dbReference type="AlphaFoldDB" id="A0A3S5AC08"/>
<gene>
    <name evidence="1" type="ORF">PXEA_LOCUS18679</name>
</gene>
<dbReference type="EMBL" id="CAAALY010072494">
    <property type="protein sequence ID" value="VEL25239.1"/>
    <property type="molecule type" value="Genomic_DNA"/>
</dbReference>
<reference evidence="1" key="1">
    <citation type="submission" date="2018-11" db="EMBL/GenBank/DDBJ databases">
        <authorList>
            <consortium name="Pathogen Informatics"/>
        </authorList>
    </citation>
    <scope>NUCLEOTIDE SEQUENCE</scope>
</reference>
<accession>A0A3S5AC08</accession>
<protein>
    <submittedName>
        <fullName evidence="1">Uncharacterized protein</fullName>
    </submittedName>
</protein>
<proteinExistence type="predicted"/>
<organism evidence="1 2">
    <name type="scientific">Protopolystoma xenopodis</name>
    <dbReference type="NCBI Taxonomy" id="117903"/>
    <lineage>
        <taxon>Eukaryota</taxon>
        <taxon>Metazoa</taxon>
        <taxon>Spiralia</taxon>
        <taxon>Lophotrochozoa</taxon>
        <taxon>Platyhelminthes</taxon>
        <taxon>Monogenea</taxon>
        <taxon>Polyopisthocotylea</taxon>
        <taxon>Polystomatidea</taxon>
        <taxon>Polystomatidae</taxon>
        <taxon>Protopolystoma</taxon>
    </lineage>
</organism>
<keyword evidence="2" id="KW-1185">Reference proteome</keyword>
<evidence type="ECO:0000313" key="2">
    <source>
        <dbReference type="Proteomes" id="UP000784294"/>
    </source>
</evidence>
<evidence type="ECO:0000313" key="1">
    <source>
        <dbReference type="EMBL" id="VEL25239.1"/>
    </source>
</evidence>
<dbReference type="Proteomes" id="UP000784294">
    <property type="component" value="Unassembled WGS sequence"/>
</dbReference>